<gene>
    <name evidence="3" type="primary">rlpA</name>
    <name evidence="6" type="ORF">F6J89_06845</name>
</gene>
<comment type="caution">
    <text evidence="6">The sequence shown here is derived from an EMBL/GenBank/DDBJ whole genome shotgun (WGS) entry which is preliminary data.</text>
</comment>
<dbReference type="PANTHER" id="PTHR34183:SF1">
    <property type="entry name" value="ENDOLYTIC PEPTIDOGLYCAN TRANSGLYCOSYLASE RLPA"/>
    <property type="match status" value="1"/>
</dbReference>
<dbReference type="SUPFAM" id="SSF50685">
    <property type="entry name" value="Barwin-like endoglucanases"/>
    <property type="match status" value="1"/>
</dbReference>
<dbReference type="NCBIfam" id="TIGR00413">
    <property type="entry name" value="rlpA"/>
    <property type="match status" value="1"/>
</dbReference>
<organism evidence="6">
    <name type="scientific">Symploca sp. SIO1C4</name>
    <dbReference type="NCBI Taxonomy" id="2607765"/>
    <lineage>
        <taxon>Bacteria</taxon>
        <taxon>Bacillati</taxon>
        <taxon>Cyanobacteriota</taxon>
        <taxon>Cyanophyceae</taxon>
        <taxon>Coleofasciculales</taxon>
        <taxon>Coleofasciculaceae</taxon>
        <taxon>Symploca</taxon>
    </lineage>
</organism>
<dbReference type="EC" id="4.2.2.-" evidence="3"/>
<dbReference type="InterPro" id="IPR012997">
    <property type="entry name" value="RplA"/>
</dbReference>
<dbReference type="InterPro" id="IPR036908">
    <property type="entry name" value="RlpA-like_sf"/>
</dbReference>
<evidence type="ECO:0000256" key="3">
    <source>
        <dbReference type="HAMAP-Rule" id="MF_02071"/>
    </source>
</evidence>
<dbReference type="Pfam" id="PF03330">
    <property type="entry name" value="DPBB_1"/>
    <property type="match status" value="1"/>
</dbReference>
<evidence type="ECO:0000259" key="5">
    <source>
        <dbReference type="Pfam" id="PF03330"/>
    </source>
</evidence>
<dbReference type="InterPro" id="IPR009009">
    <property type="entry name" value="RlpA-like_DPBB"/>
</dbReference>
<keyword evidence="2 3" id="KW-0961">Cell wall biogenesis/degradation</keyword>
<dbReference type="CDD" id="cd22268">
    <property type="entry name" value="DPBB_RlpA-like"/>
    <property type="match status" value="1"/>
</dbReference>
<dbReference type="PANTHER" id="PTHR34183">
    <property type="entry name" value="ENDOLYTIC PEPTIDOGLYCAN TRANSGLYCOSYLASE RLPA"/>
    <property type="match status" value="1"/>
</dbReference>
<dbReference type="Gene3D" id="2.40.40.10">
    <property type="entry name" value="RlpA-like domain"/>
    <property type="match status" value="1"/>
</dbReference>
<keyword evidence="1 3" id="KW-0456">Lyase</keyword>
<name>A0A6B3N6X2_9CYAN</name>
<dbReference type="GO" id="GO:0071555">
    <property type="term" value="P:cell wall organization"/>
    <property type="evidence" value="ECO:0007669"/>
    <property type="project" value="UniProtKB-KW"/>
</dbReference>
<evidence type="ECO:0000256" key="1">
    <source>
        <dbReference type="ARBA" id="ARBA00023239"/>
    </source>
</evidence>
<dbReference type="InterPro" id="IPR034718">
    <property type="entry name" value="RlpA"/>
</dbReference>
<evidence type="ECO:0000313" key="6">
    <source>
        <dbReference type="EMBL" id="NER27347.1"/>
    </source>
</evidence>
<dbReference type="GO" id="GO:0008932">
    <property type="term" value="F:lytic endotransglycosylase activity"/>
    <property type="evidence" value="ECO:0007669"/>
    <property type="project" value="UniProtKB-UniRule"/>
</dbReference>
<dbReference type="HAMAP" id="MF_02071">
    <property type="entry name" value="RlpA"/>
    <property type="match status" value="1"/>
</dbReference>
<feature type="domain" description="RlpA-like protein double-psi beta-barrel" evidence="5">
    <location>
        <begin position="89"/>
        <end position="177"/>
    </location>
</feature>
<sequence>MNQRIWSSLTFTLLTTAIGTTPSHAEPIEAVNQSFEAVTSVAGVQQMPATATPISVQYSALSDVDKRADKPKVGQRTPIPLKQTRSQMRGIASWYGPGLHGRRSASGERFNQHAMTAAHRSLPFGTHVRVTNLNNGRSVVVRINDRGPFTRGRVIDLSAAAAGALRMKQAGTAPVQVEIVRAK</sequence>
<dbReference type="AlphaFoldDB" id="A0A6B3N6X2"/>
<dbReference type="GO" id="GO:0000270">
    <property type="term" value="P:peptidoglycan metabolic process"/>
    <property type="evidence" value="ECO:0007669"/>
    <property type="project" value="UniProtKB-UniRule"/>
</dbReference>
<dbReference type="EMBL" id="JAAHFQ010000093">
    <property type="protein sequence ID" value="NER27347.1"/>
    <property type="molecule type" value="Genomic_DNA"/>
</dbReference>
<accession>A0A6B3N6X2</accession>
<evidence type="ECO:0000256" key="2">
    <source>
        <dbReference type="ARBA" id="ARBA00023316"/>
    </source>
</evidence>
<reference evidence="6" key="1">
    <citation type="submission" date="2019-11" db="EMBL/GenBank/DDBJ databases">
        <title>Genomic insights into an expanded diversity of filamentous marine cyanobacteria reveals the extraordinary biosynthetic potential of Moorea and Okeania.</title>
        <authorList>
            <person name="Ferreira Leao T."/>
            <person name="Wang M."/>
            <person name="Moss N."/>
            <person name="Da Silva R."/>
            <person name="Sanders J."/>
            <person name="Nurk S."/>
            <person name="Gurevich A."/>
            <person name="Humphrey G."/>
            <person name="Reher R."/>
            <person name="Zhu Q."/>
            <person name="Belda-Ferre P."/>
            <person name="Glukhov E."/>
            <person name="Rex R."/>
            <person name="Dorrestein P.C."/>
            <person name="Knight R."/>
            <person name="Pevzner P."/>
            <person name="Gerwick W.H."/>
            <person name="Gerwick L."/>
        </authorList>
    </citation>
    <scope>NUCLEOTIDE SEQUENCE</scope>
    <source>
        <strain evidence="6">SIO1C4</strain>
    </source>
</reference>
<proteinExistence type="inferred from homology"/>
<protein>
    <recommendedName>
        <fullName evidence="3">Probable endolytic peptidoglycan transglycosylase RlpA</fullName>
        <ecNumber evidence="3">4.2.2.-</ecNumber>
    </recommendedName>
</protein>
<evidence type="ECO:0000256" key="4">
    <source>
        <dbReference type="RuleBase" id="RU003495"/>
    </source>
</evidence>
<comment type="function">
    <text evidence="3">Lytic transglycosylase with a strong preference for naked glycan strands that lack stem peptides.</text>
</comment>
<comment type="similarity">
    <text evidence="3 4">Belongs to the RlpA family.</text>
</comment>